<reference evidence="2 3" key="1">
    <citation type="journal article" date="2015" name="Fungal Genet. Biol.">
        <title>Evolution of novel wood decay mechanisms in Agaricales revealed by the genome sequences of Fistulina hepatica and Cylindrobasidium torrendii.</title>
        <authorList>
            <person name="Floudas D."/>
            <person name="Held B.W."/>
            <person name="Riley R."/>
            <person name="Nagy L.G."/>
            <person name="Koehler G."/>
            <person name="Ransdell A.S."/>
            <person name="Younus H."/>
            <person name="Chow J."/>
            <person name="Chiniquy J."/>
            <person name="Lipzen A."/>
            <person name="Tritt A."/>
            <person name="Sun H."/>
            <person name="Haridas S."/>
            <person name="LaButti K."/>
            <person name="Ohm R.A."/>
            <person name="Kues U."/>
            <person name="Blanchette R.A."/>
            <person name="Grigoriev I.V."/>
            <person name="Minto R.E."/>
            <person name="Hibbett D.S."/>
        </authorList>
    </citation>
    <scope>NUCLEOTIDE SEQUENCE [LARGE SCALE GENOMIC DNA]</scope>
    <source>
        <strain evidence="2 3">FP15055 ss-10</strain>
    </source>
</reference>
<feature type="region of interest" description="Disordered" evidence="1">
    <location>
        <begin position="1"/>
        <end position="20"/>
    </location>
</feature>
<accession>A0A0D7B3E4</accession>
<proteinExistence type="predicted"/>
<protein>
    <submittedName>
        <fullName evidence="2">Uncharacterized protein</fullName>
    </submittedName>
</protein>
<feature type="compositionally biased region" description="Basic and acidic residues" evidence="1">
    <location>
        <begin position="150"/>
        <end position="168"/>
    </location>
</feature>
<dbReference type="EMBL" id="KN880624">
    <property type="protein sequence ID" value="KIY64674.1"/>
    <property type="molecule type" value="Genomic_DNA"/>
</dbReference>
<feature type="compositionally biased region" description="Polar residues" evidence="1">
    <location>
        <begin position="35"/>
        <end position="45"/>
    </location>
</feature>
<evidence type="ECO:0000256" key="1">
    <source>
        <dbReference type="SAM" id="MobiDB-lite"/>
    </source>
</evidence>
<feature type="compositionally biased region" description="Basic residues" evidence="1">
    <location>
        <begin position="117"/>
        <end position="126"/>
    </location>
</feature>
<dbReference type="AlphaFoldDB" id="A0A0D7B3E4"/>
<sequence>MFSYRAPSPTGSDSSSYSSSSSMLYVPVHKRSHSETSSTATTPLSGSPIESAFKHIEAKPRPRVPVYSFDELLAIRAYSPLVLDAVPEPRLDAIFAALPQLRKDPHFEDNALERSRSPRRRQPKAKKTPEKAAPQPLPAVSKPKKVAPAIEHKNKPQERKTTERKDVQTAHVFPQAFTRQRPGHRQQRGRTPLSFANEDVSWRHPHPVELHA</sequence>
<feature type="region of interest" description="Disordered" evidence="1">
    <location>
        <begin position="28"/>
        <end position="48"/>
    </location>
</feature>
<evidence type="ECO:0000313" key="2">
    <source>
        <dbReference type="EMBL" id="KIY64674.1"/>
    </source>
</evidence>
<evidence type="ECO:0000313" key="3">
    <source>
        <dbReference type="Proteomes" id="UP000054007"/>
    </source>
</evidence>
<feature type="compositionally biased region" description="Basic and acidic residues" evidence="1">
    <location>
        <begin position="106"/>
        <end position="116"/>
    </location>
</feature>
<gene>
    <name evidence="2" type="ORF">CYLTODRAFT_413161</name>
</gene>
<feature type="compositionally biased region" description="Basic and acidic residues" evidence="1">
    <location>
        <begin position="200"/>
        <end position="212"/>
    </location>
</feature>
<organism evidence="2 3">
    <name type="scientific">Cylindrobasidium torrendii FP15055 ss-10</name>
    <dbReference type="NCBI Taxonomy" id="1314674"/>
    <lineage>
        <taxon>Eukaryota</taxon>
        <taxon>Fungi</taxon>
        <taxon>Dikarya</taxon>
        <taxon>Basidiomycota</taxon>
        <taxon>Agaricomycotina</taxon>
        <taxon>Agaricomycetes</taxon>
        <taxon>Agaricomycetidae</taxon>
        <taxon>Agaricales</taxon>
        <taxon>Marasmiineae</taxon>
        <taxon>Physalacriaceae</taxon>
        <taxon>Cylindrobasidium</taxon>
    </lineage>
</organism>
<keyword evidence="3" id="KW-1185">Reference proteome</keyword>
<feature type="region of interest" description="Disordered" evidence="1">
    <location>
        <begin position="106"/>
        <end position="212"/>
    </location>
</feature>
<dbReference type="Proteomes" id="UP000054007">
    <property type="component" value="Unassembled WGS sequence"/>
</dbReference>
<name>A0A0D7B3E4_9AGAR</name>